<organism evidence="2 3">
    <name type="scientific">Chloropicon primus</name>
    <dbReference type="NCBI Taxonomy" id="1764295"/>
    <lineage>
        <taxon>Eukaryota</taxon>
        <taxon>Viridiplantae</taxon>
        <taxon>Chlorophyta</taxon>
        <taxon>Chloropicophyceae</taxon>
        <taxon>Chloropicales</taxon>
        <taxon>Chloropicaceae</taxon>
        <taxon>Chloropicon</taxon>
    </lineage>
</organism>
<keyword evidence="3" id="KW-1185">Reference proteome</keyword>
<dbReference type="EMBL" id="CP031048">
    <property type="protein sequence ID" value="QDZ25020.1"/>
    <property type="molecule type" value="Genomic_DNA"/>
</dbReference>
<evidence type="ECO:0000313" key="3">
    <source>
        <dbReference type="Proteomes" id="UP000316726"/>
    </source>
</evidence>
<sequence>MGRVKVCLFVGETLVAFTLVLAAIAVTASEAQGDAGGLGSGGAAGNNTFLSVLRAHLGSVNLTSLREAFDDTGSSDMDVIPLVLTKFASNWLNSTYATMFQYYSVSKQQDNQTVTNFIAEIAANAIQDIVVPGANLCLTS</sequence>
<feature type="signal peptide" evidence="1">
    <location>
        <begin position="1"/>
        <end position="22"/>
    </location>
</feature>
<evidence type="ECO:0000256" key="1">
    <source>
        <dbReference type="SAM" id="SignalP"/>
    </source>
</evidence>
<proteinExistence type="predicted"/>
<reference evidence="2 3" key="1">
    <citation type="submission" date="2018-07" db="EMBL/GenBank/DDBJ databases">
        <title>The complete nuclear genome of the prasinophyte Chloropicon primus (CCMP1205).</title>
        <authorList>
            <person name="Pombert J.-F."/>
            <person name="Otis C."/>
            <person name="Turmel M."/>
            <person name="Lemieux C."/>
        </authorList>
    </citation>
    <scope>NUCLEOTIDE SEQUENCE [LARGE SCALE GENOMIC DNA]</scope>
    <source>
        <strain evidence="2 3">CCMP1205</strain>
    </source>
</reference>
<evidence type="ECO:0000313" key="2">
    <source>
        <dbReference type="EMBL" id="QDZ25020.1"/>
    </source>
</evidence>
<feature type="chain" id="PRO_5022990866" evidence="1">
    <location>
        <begin position="23"/>
        <end position="140"/>
    </location>
</feature>
<dbReference type="Proteomes" id="UP000316726">
    <property type="component" value="Chromosome 15"/>
</dbReference>
<accession>A0A5B8MZS6</accession>
<gene>
    <name evidence="2" type="ORF">A3770_15p75380</name>
</gene>
<protein>
    <submittedName>
        <fullName evidence="2">Uncharacterized protein</fullName>
    </submittedName>
</protein>
<keyword evidence="1" id="KW-0732">Signal</keyword>
<dbReference type="AlphaFoldDB" id="A0A5B8MZS6"/>
<name>A0A5B8MZS6_9CHLO</name>